<keyword evidence="2" id="KW-1185">Reference proteome</keyword>
<sequence>MARDRKPNVLNGRESSKCQILFNGEKKKNRGRMSRAGFPLTETRLLSRDDHRPGKGVTFRNLFQINRNIPLDLFLVLKTAEFGAYQRLSTTCDSK</sequence>
<dbReference type="Proteomes" id="UP000708208">
    <property type="component" value="Unassembled WGS sequence"/>
</dbReference>
<evidence type="ECO:0000313" key="1">
    <source>
        <dbReference type="EMBL" id="CAG7830183.1"/>
    </source>
</evidence>
<accession>A0A8J2LEG0</accession>
<comment type="caution">
    <text evidence="1">The sequence shown here is derived from an EMBL/GenBank/DDBJ whole genome shotgun (WGS) entry which is preliminary data.</text>
</comment>
<reference evidence="1" key="1">
    <citation type="submission" date="2021-06" db="EMBL/GenBank/DDBJ databases">
        <authorList>
            <person name="Hodson N. C."/>
            <person name="Mongue J. A."/>
            <person name="Jaron S. K."/>
        </authorList>
    </citation>
    <scope>NUCLEOTIDE SEQUENCE</scope>
</reference>
<protein>
    <submittedName>
        <fullName evidence="1">Uncharacterized protein</fullName>
    </submittedName>
</protein>
<gene>
    <name evidence="1" type="ORF">AFUS01_LOCUS40006</name>
</gene>
<dbReference type="EMBL" id="CAJVCH010554654">
    <property type="protein sequence ID" value="CAG7830183.1"/>
    <property type="molecule type" value="Genomic_DNA"/>
</dbReference>
<name>A0A8J2LEG0_9HEXA</name>
<dbReference type="AlphaFoldDB" id="A0A8J2LEG0"/>
<proteinExistence type="predicted"/>
<organism evidence="1 2">
    <name type="scientific">Allacma fusca</name>
    <dbReference type="NCBI Taxonomy" id="39272"/>
    <lineage>
        <taxon>Eukaryota</taxon>
        <taxon>Metazoa</taxon>
        <taxon>Ecdysozoa</taxon>
        <taxon>Arthropoda</taxon>
        <taxon>Hexapoda</taxon>
        <taxon>Collembola</taxon>
        <taxon>Symphypleona</taxon>
        <taxon>Sminthuridae</taxon>
        <taxon>Allacma</taxon>
    </lineage>
</organism>
<evidence type="ECO:0000313" key="2">
    <source>
        <dbReference type="Proteomes" id="UP000708208"/>
    </source>
</evidence>